<evidence type="ECO:0000256" key="2">
    <source>
        <dbReference type="SAM" id="SignalP"/>
    </source>
</evidence>
<dbReference type="GO" id="GO:0005737">
    <property type="term" value="C:cytoplasm"/>
    <property type="evidence" value="ECO:0007669"/>
    <property type="project" value="TreeGrafter"/>
</dbReference>
<dbReference type="SUPFAM" id="SSF52129">
    <property type="entry name" value="Caspase-like"/>
    <property type="match status" value="1"/>
</dbReference>
<name>A0A5C5ZCA3_9BACT</name>
<evidence type="ECO:0000313" key="4">
    <source>
        <dbReference type="EMBL" id="TWT84765.1"/>
    </source>
</evidence>
<dbReference type="RefSeq" id="WP_146402628.1">
    <property type="nucleotide sequence ID" value="NZ_SJPJ01000001.1"/>
</dbReference>
<dbReference type="OrthoDB" id="1491023at2"/>
<feature type="signal peptide" evidence="2">
    <location>
        <begin position="1"/>
        <end position="23"/>
    </location>
</feature>
<keyword evidence="2" id="KW-0732">Signal</keyword>
<evidence type="ECO:0000259" key="3">
    <source>
        <dbReference type="Pfam" id="PF00656"/>
    </source>
</evidence>
<dbReference type="GO" id="GO:0004197">
    <property type="term" value="F:cysteine-type endopeptidase activity"/>
    <property type="evidence" value="ECO:0007669"/>
    <property type="project" value="InterPro"/>
</dbReference>
<accession>A0A5C5ZCA3</accession>
<keyword evidence="5" id="KW-1185">Reference proteome</keyword>
<dbReference type="InterPro" id="IPR029030">
    <property type="entry name" value="Caspase-like_dom_sf"/>
</dbReference>
<dbReference type="Gene3D" id="3.40.50.1460">
    <property type="match status" value="1"/>
</dbReference>
<proteinExistence type="predicted"/>
<dbReference type="AlphaFoldDB" id="A0A5C5ZCA3"/>
<organism evidence="4 5">
    <name type="scientific">Novipirellula herctigrandis</name>
    <dbReference type="NCBI Taxonomy" id="2527986"/>
    <lineage>
        <taxon>Bacteria</taxon>
        <taxon>Pseudomonadati</taxon>
        <taxon>Planctomycetota</taxon>
        <taxon>Planctomycetia</taxon>
        <taxon>Pirellulales</taxon>
        <taxon>Pirellulaceae</taxon>
        <taxon>Novipirellula</taxon>
    </lineage>
</organism>
<dbReference type="InterPro" id="IPR050452">
    <property type="entry name" value="Metacaspase"/>
</dbReference>
<evidence type="ECO:0000313" key="5">
    <source>
        <dbReference type="Proteomes" id="UP000315010"/>
    </source>
</evidence>
<evidence type="ECO:0000256" key="1">
    <source>
        <dbReference type="SAM" id="MobiDB-lite"/>
    </source>
</evidence>
<reference evidence="4 5" key="1">
    <citation type="submission" date="2019-02" db="EMBL/GenBank/DDBJ databases">
        <title>Deep-cultivation of Planctomycetes and their phenomic and genomic characterization uncovers novel biology.</title>
        <authorList>
            <person name="Wiegand S."/>
            <person name="Jogler M."/>
            <person name="Boedeker C."/>
            <person name="Pinto D."/>
            <person name="Vollmers J."/>
            <person name="Rivas-Marin E."/>
            <person name="Kohn T."/>
            <person name="Peeters S.H."/>
            <person name="Heuer A."/>
            <person name="Rast P."/>
            <person name="Oberbeckmann S."/>
            <person name="Bunk B."/>
            <person name="Jeske O."/>
            <person name="Meyerdierks A."/>
            <person name="Storesund J.E."/>
            <person name="Kallscheuer N."/>
            <person name="Luecker S."/>
            <person name="Lage O.M."/>
            <person name="Pohl T."/>
            <person name="Merkel B.J."/>
            <person name="Hornburger P."/>
            <person name="Mueller R.-W."/>
            <person name="Bruemmer F."/>
            <person name="Labrenz M."/>
            <person name="Spormann A.M."/>
            <person name="Op Den Camp H."/>
            <person name="Overmann J."/>
            <person name="Amann R."/>
            <person name="Jetten M.S.M."/>
            <person name="Mascher T."/>
            <person name="Medema M.H."/>
            <person name="Devos D.P."/>
            <person name="Kaster A.-K."/>
            <person name="Ovreas L."/>
            <person name="Rohde M."/>
            <person name="Galperin M.Y."/>
            <person name="Jogler C."/>
        </authorList>
    </citation>
    <scope>NUCLEOTIDE SEQUENCE [LARGE SCALE GENOMIC DNA]</scope>
    <source>
        <strain evidence="4 5">CA13</strain>
    </source>
</reference>
<dbReference type="InterPro" id="IPR011600">
    <property type="entry name" value="Pept_C14_caspase"/>
</dbReference>
<comment type="caution">
    <text evidence="4">The sequence shown here is derived from an EMBL/GenBank/DDBJ whole genome shotgun (WGS) entry which is preliminary data.</text>
</comment>
<dbReference type="GO" id="GO:0006508">
    <property type="term" value="P:proteolysis"/>
    <property type="evidence" value="ECO:0007669"/>
    <property type="project" value="InterPro"/>
</dbReference>
<dbReference type="Pfam" id="PF00656">
    <property type="entry name" value="Peptidase_C14"/>
    <property type="match status" value="1"/>
</dbReference>
<sequence length="744" mass="81424" precursor="true">MRYIICRLVSLIVSCVLTTTANADPSLRMALLVGVSEYPNLPPSSQLKGTENDVRLVQQILKERFAFRDQDIRVLKGVEATGSAIREAMADLATAVEALPPDSQPAQVFFHFSGHGGQLPDQNGDNRDESDGLDETLVPSDATMIGGDEDIRDDELNRFAHQICRQGKAKLWIVMDCCHSGTGTRSVKKAGVAGLVGYRALNRKLEPTEGPLSPVAKTLPRGAIALYACRDQELEPEYTDGENTYGLLTRFMTQVLADSQTGSGFSYAVLRDAIAARYRQDRQVGISAPVPQLEGSAELLDAGILGDAGSDSPRCWKIIANSSAGTLLAGAFHGMTKDTILELYESPEAIQWTRSDTNETGDTSGQSLGFVRVTDVEAASCSVELVTWSRDQWKSARWPRTMKSAFAVSRFTGQGDFDLRVQVIDVSTPDQPVVLQGHQCPESIRRLFVGSDSESGDSESGDSEFKVPHWLKLVETTADADVVLKIAGNQLAAFQASGHLYFSAEDSEKQSPLVGGWGPISLTDSDAAQQTQELMRRIVKARNLLRIAGRDNAGGKNPIHVELELLRYAPESNGPESQPWPNSTPEKSPPAYVMNSGDYYYYRITNQSNSDQTVHVTILHVTSDMGIEQVLPYQEGTTMHGLDECQLRPGESRVEGPFMCNGEPPASFGPRHAIVLATTQPNFFYMLNQPNLPKFRNVGNSSLADLLMEGAYFKTRSRRRPVSLYDDSWGSAVLQWVVAPTPQP</sequence>
<feature type="domain" description="Peptidase C14 caspase" evidence="3">
    <location>
        <begin position="28"/>
        <end position="261"/>
    </location>
</feature>
<feature type="chain" id="PRO_5022794200" evidence="2">
    <location>
        <begin position="24"/>
        <end position="744"/>
    </location>
</feature>
<protein>
    <submittedName>
        <fullName evidence="4">Caspase domain protein</fullName>
    </submittedName>
</protein>
<feature type="region of interest" description="Disordered" evidence="1">
    <location>
        <begin position="114"/>
        <end position="146"/>
    </location>
</feature>
<dbReference type="PANTHER" id="PTHR48104">
    <property type="entry name" value="METACASPASE-4"/>
    <property type="match status" value="1"/>
</dbReference>
<gene>
    <name evidence="4" type="ORF">CA13_62450</name>
</gene>
<dbReference type="EMBL" id="SJPJ01000001">
    <property type="protein sequence ID" value="TWT84765.1"/>
    <property type="molecule type" value="Genomic_DNA"/>
</dbReference>
<dbReference type="PANTHER" id="PTHR48104:SF30">
    <property type="entry name" value="METACASPASE-1"/>
    <property type="match status" value="1"/>
</dbReference>
<dbReference type="Proteomes" id="UP000315010">
    <property type="component" value="Unassembled WGS sequence"/>
</dbReference>